<dbReference type="InterPro" id="IPR011251">
    <property type="entry name" value="Luciferase-like_dom"/>
</dbReference>
<accession>A0A1G7UWM8</accession>
<evidence type="ECO:0000259" key="5">
    <source>
        <dbReference type="Pfam" id="PF00296"/>
    </source>
</evidence>
<dbReference type="AlphaFoldDB" id="A0A1G7UWM8"/>
<name>A0A1G7UWM8_9PSEU</name>
<dbReference type="SUPFAM" id="SSF51679">
    <property type="entry name" value="Bacterial luciferase-like"/>
    <property type="match status" value="1"/>
</dbReference>
<dbReference type="STRING" id="200378.SAMN05216553_108419"/>
<evidence type="ECO:0000313" key="6">
    <source>
        <dbReference type="EMBL" id="SDG51140.1"/>
    </source>
</evidence>
<evidence type="ECO:0000313" key="7">
    <source>
        <dbReference type="Proteomes" id="UP000199623"/>
    </source>
</evidence>
<keyword evidence="7" id="KW-1185">Reference proteome</keyword>
<keyword evidence="1" id="KW-0285">Flavoprotein</keyword>
<protein>
    <submittedName>
        <fullName evidence="6">Alkanesulfonate monooxygenase</fullName>
    </submittedName>
</protein>
<dbReference type="Proteomes" id="UP000199623">
    <property type="component" value="Unassembled WGS sequence"/>
</dbReference>
<dbReference type="PANTHER" id="PTHR42847">
    <property type="entry name" value="ALKANESULFONATE MONOOXYGENASE"/>
    <property type="match status" value="1"/>
</dbReference>
<gene>
    <name evidence="6" type="ORF">SAMN05216553_108419</name>
</gene>
<dbReference type="Gene3D" id="3.20.20.30">
    <property type="entry name" value="Luciferase-like domain"/>
    <property type="match status" value="1"/>
</dbReference>
<evidence type="ECO:0000256" key="3">
    <source>
        <dbReference type="ARBA" id="ARBA00023002"/>
    </source>
</evidence>
<dbReference type="GO" id="GO:0046306">
    <property type="term" value="P:alkanesulfonate catabolic process"/>
    <property type="evidence" value="ECO:0007669"/>
    <property type="project" value="TreeGrafter"/>
</dbReference>
<sequence length="333" mass="36083">MAHTFSVYGTALPGRPSAANSLLTIGELAERAERYGYEGLLVFYNHENLDPWVVAAATAGATKALVPLVAVQPCAMPPFTAAKMVHGLASLHGRRVDINLITGGIKGELDQIGDTLDHDERYARAMEYITVVRALLGGDEPLTHEGRFYRFSGLRTYSALPPELQPRVFVAGSSAAGRAVAAAVADVAVTHPEPLAAFASDFVASRAGAGHRLGVRVGLIARPTDDEAWSVARAAYVPDRRSRHMTALKTRSESDWNRRMARLATNGETHDGVYWTGAYRADKGLMPQLVGSYDRVTEYLDGYLSLGVDTVLLGGVLTEEEFHHNDVVLSRLR</sequence>
<dbReference type="InterPro" id="IPR036661">
    <property type="entry name" value="Luciferase-like_sf"/>
</dbReference>
<keyword evidence="3" id="KW-0560">Oxidoreductase</keyword>
<organism evidence="6 7">
    <name type="scientific">Lentzea fradiae</name>
    <dbReference type="NCBI Taxonomy" id="200378"/>
    <lineage>
        <taxon>Bacteria</taxon>
        <taxon>Bacillati</taxon>
        <taxon>Actinomycetota</taxon>
        <taxon>Actinomycetes</taxon>
        <taxon>Pseudonocardiales</taxon>
        <taxon>Pseudonocardiaceae</taxon>
        <taxon>Lentzea</taxon>
    </lineage>
</organism>
<evidence type="ECO:0000256" key="2">
    <source>
        <dbReference type="ARBA" id="ARBA00022643"/>
    </source>
</evidence>
<dbReference type="GO" id="GO:0008726">
    <property type="term" value="F:alkanesulfonate monooxygenase activity"/>
    <property type="evidence" value="ECO:0007669"/>
    <property type="project" value="TreeGrafter"/>
</dbReference>
<keyword evidence="4 6" id="KW-0503">Monooxygenase</keyword>
<dbReference type="PANTHER" id="PTHR42847:SF4">
    <property type="entry name" value="ALKANESULFONATE MONOOXYGENASE-RELATED"/>
    <property type="match status" value="1"/>
</dbReference>
<reference evidence="7" key="1">
    <citation type="submission" date="2016-10" db="EMBL/GenBank/DDBJ databases">
        <authorList>
            <person name="Varghese N."/>
            <person name="Submissions S."/>
        </authorList>
    </citation>
    <scope>NUCLEOTIDE SEQUENCE [LARGE SCALE GENOMIC DNA]</scope>
    <source>
        <strain evidence="7">CGMCC 4.3506</strain>
    </source>
</reference>
<evidence type="ECO:0000256" key="4">
    <source>
        <dbReference type="ARBA" id="ARBA00023033"/>
    </source>
</evidence>
<dbReference type="RefSeq" id="WP_090051588.1">
    <property type="nucleotide sequence ID" value="NZ_FNCC01000008.1"/>
</dbReference>
<keyword evidence="2" id="KW-0288">FMN</keyword>
<dbReference type="EMBL" id="FNCC01000008">
    <property type="protein sequence ID" value="SDG51140.1"/>
    <property type="molecule type" value="Genomic_DNA"/>
</dbReference>
<dbReference type="InterPro" id="IPR050172">
    <property type="entry name" value="SsuD_RutA_monooxygenase"/>
</dbReference>
<feature type="domain" description="Luciferase-like" evidence="5">
    <location>
        <begin position="14"/>
        <end position="309"/>
    </location>
</feature>
<dbReference type="Pfam" id="PF00296">
    <property type="entry name" value="Bac_luciferase"/>
    <property type="match status" value="1"/>
</dbReference>
<proteinExistence type="predicted"/>
<dbReference type="OrthoDB" id="9814695at2"/>
<evidence type="ECO:0000256" key="1">
    <source>
        <dbReference type="ARBA" id="ARBA00022630"/>
    </source>
</evidence>